<feature type="compositionally biased region" description="Basic residues" evidence="1">
    <location>
        <begin position="708"/>
        <end position="718"/>
    </location>
</feature>
<name>A0A5E4R1E2_9NEOP</name>
<dbReference type="GO" id="GO:0003677">
    <property type="term" value="F:DNA binding"/>
    <property type="evidence" value="ECO:0007669"/>
    <property type="project" value="TreeGrafter"/>
</dbReference>
<dbReference type="PANTHER" id="PTHR23389">
    <property type="entry name" value="CHROMOSOME TRANSMISSION FIDELITY FACTOR 18"/>
    <property type="match status" value="1"/>
</dbReference>
<reference evidence="3 4" key="1">
    <citation type="submission" date="2017-07" db="EMBL/GenBank/DDBJ databases">
        <authorList>
            <person name="Talla V."/>
            <person name="Backstrom N."/>
        </authorList>
    </citation>
    <scope>NUCLEOTIDE SEQUENCE [LARGE SCALE GENOMIC DNA]</scope>
</reference>
<keyword evidence="4" id="KW-1185">Reference proteome</keyword>
<feature type="region of interest" description="Disordered" evidence="1">
    <location>
        <begin position="50"/>
        <end position="74"/>
    </location>
</feature>
<evidence type="ECO:0000313" key="4">
    <source>
        <dbReference type="Proteomes" id="UP000324832"/>
    </source>
</evidence>
<organism evidence="3 4">
    <name type="scientific">Leptidea sinapis</name>
    <dbReference type="NCBI Taxonomy" id="189913"/>
    <lineage>
        <taxon>Eukaryota</taxon>
        <taxon>Metazoa</taxon>
        <taxon>Ecdysozoa</taxon>
        <taxon>Arthropoda</taxon>
        <taxon>Hexapoda</taxon>
        <taxon>Insecta</taxon>
        <taxon>Pterygota</taxon>
        <taxon>Neoptera</taxon>
        <taxon>Endopterygota</taxon>
        <taxon>Lepidoptera</taxon>
        <taxon>Glossata</taxon>
        <taxon>Ditrysia</taxon>
        <taxon>Papilionoidea</taxon>
        <taxon>Pieridae</taxon>
        <taxon>Dismorphiinae</taxon>
        <taxon>Leptidea</taxon>
    </lineage>
</organism>
<dbReference type="GO" id="GO:0005634">
    <property type="term" value="C:nucleus"/>
    <property type="evidence" value="ECO:0007669"/>
    <property type="project" value="TreeGrafter"/>
</dbReference>
<dbReference type="SMART" id="SM00382">
    <property type="entry name" value="AAA"/>
    <property type="match status" value="1"/>
</dbReference>
<dbReference type="Proteomes" id="UP000324832">
    <property type="component" value="Unassembled WGS sequence"/>
</dbReference>
<feature type="compositionally biased region" description="Basic residues" evidence="1">
    <location>
        <begin position="307"/>
        <end position="317"/>
    </location>
</feature>
<dbReference type="Gene3D" id="3.40.50.300">
    <property type="entry name" value="P-loop containing nucleotide triphosphate hydrolases"/>
    <property type="match status" value="1"/>
</dbReference>
<evidence type="ECO:0000313" key="3">
    <source>
        <dbReference type="EMBL" id="VVD04310.1"/>
    </source>
</evidence>
<dbReference type="SUPFAM" id="SSF52540">
    <property type="entry name" value="P-loop containing nucleoside triphosphate hydrolases"/>
    <property type="match status" value="1"/>
</dbReference>
<evidence type="ECO:0000256" key="1">
    <source>
        <dbReference type="SAM" id="MobiDB-lite"/>
    </source>
</evidence>
<evidence type="ECO:0000259" key="2">
    <source>
        <dbReference type="SMART" id="SM00382"/>
    </source>
</evidence>
<dbReference type="Pfam" id="PF03215">
    <property type="entry name" value="Rad17"/>
    <property type="match status" value="1"/>
</dbReference>
<feature type="compositionally biased region" description="Basic and acidic residues" evidence="1">
    <location>
        <begin position="687"/>
        <end position="698"/>
    </location>
</feature>
<feature type="compositionally biased region" description="Basic and acidic residues" evidence="1">
    <location>
        <begin position="284"/>
        <end position="293"/>
    </location>
</feature>
<dbReference type="InterPro" id="IPR027417">
    <property type="entry name" value="P-loop_NTPase"/>
</dbReference>
<feature type="domain" description="AAA+ ATPase" evidence="2">
    <location>
        <begin position="637"/>
        <end position="811"/>
    </location>
</feature>
<proteinExistence type="predicted"/>
<feature type="region of interest" description="Disordered" evidence="1">
    <location>
        <begin position="275"/>
        <end position="327"/>
    </location>
</feature>
<gene>
    <name evidence="3" type="ORF">LSINAPIS_LOCUS14090</name>
</gene>
<dbReference type="AlphaFoldDB" id="A0A5E4R1E2"/>
<feature type="region of interest" description="Disordered" evidence="1">
    <location>
        <begin position="687"/>
        <end position="718"/>
    </location>
</feature>
<dbReference type="GO" id="GO:0061860">
    <property type="term" value="F:DNA clamp unloader activity"/>
    <property type="evidence" value="ECO:0007669"/>
    <property type="project" value="TreeGrafter"/>
</dbReference>
<dbReference type="EMBL" id="FZQP02006855">
    <property type="protein sequence ID" value="VVD04310.1"/>
    <property type="molecule type" value="Genomic_DNA"/>
</dbReference>
<dbReference type="PANTHER" id="PTHR23389:SF21">
    <property type="entry name" value="ATPASE FAMILY AAA DOMAIN-CONTAINING PROTEIN 5"/>
    <property type="match status" value="1"/>
</dbReference>
<accession>A0A5E4R1E2</accession>
<dbReference type="InterPro" id="IPR003593">
    <property type="entry name" value="AAA+_ATPase"/>
</dbReference>
<protein>
    <recommendedName>
        <fullName evidence="2">AAA+ ATPase domain-containing protein</fullName>
    </recommendedName>
</protein>
<sequence>MGRRKKLTVLLEANNSEIVDDKSEGTKACSTHEANIPKTELDAFKVMMDSRNKSIGSNSPGKERACLESDSQELSDKKELKAKRMLSLQKMAEAKGSLKNKAIEEYRDRFIEEKIVKRAERLKNFIEQKEKHKLPKASNQIKVEKKPEPPVVKINEDVDLNVKKSLQLCNMFEMSDKLFEGKNKVCKNLTKEDEEFLSKLSPSLRKKENMLSYFETVPKKSPENVEDNLNHDKSQNIIKVKFKKHIKKSRKIISNPTVPVSSETLDVSESDVKTKSIINCDPDPNMKSEEVHILSKSPSSSQSPDHRPKRNVKRPAKYSHSISSSSDEEYNIFTPKKKKCHTVMENITKSNNKNGINHICIEPPVLVVKEKSNSKTLTEDNCYKVQHTKKPKTVESSKICTKLAPIFQSKSHLNAEAKQKFLQSGFPEILKRNSCQQQLNVQTESFNSVVHVQQQVAKHSNNINVLDICLRNNILVDDEVKFEYKNDIIQNLLNLNTLQINSKIALCDINKNDLLQNIKKSYEKFPVYRTYHLLKGKSKGDFRDYIYPDLDNSVEIINGLKNSEEEYTDKLCWTDKYKPTSSKQIIGNFTAIDEMKKWLQNWTENLIKTKSEMNSSDSDFSLFHDSDADSREYLKNNNNVLIISGDVGCGKTSSVYAIAAELAIKVIEVNASSKRTGKIMLQDLQEATKSHKVDRGKSGSEGSQKMQEKKKKLSKKRGRIKKTKKFLKINEVSEEIISQDNVRTGMSLILIDDADVVFEQDDGFCSAVSQLIQSSKRPVILVTSSLTCPHLQRFIQIAKVVQMRRFMPHMLGVWLDILCLADMGASCPGLGSRMLNFHNGDIRKTINCLQFCMVTHKNTMKIDDIDNQELNIHDESSSLSWADQECATENTVCLVNIKSDVSKKFIDTQIRNLINNSPVKMLGMWWSIPKMFEMNGRREQIDIVATMLDGISTADYTGKCYSESNFCFIEGRIWGSKENASVMESEVIDYYNKNKEVGNDIAAELTGKGESFIPPSHFDKISKSSCSA</sequence>